<organism evidence="2 3">
    <name type="scientific">Brevibacillus panacihumi W25</name>
    <dbReference type="NCBI Taxonomy" id="1408254"/>
    <lineage>
        <taxon>Bacteria</taxon>
        <taxon>Bacillati</taxon>
        <taxon>Bacillota</taxon>
        <taxon>Bacilli</taxon>
        <taxon>Bacillales</taxon>
        <taxon>Paenibacillaceae</taxon>
        <taxon>Brevibacillus</taxon>
    </lineage>
</organism>
<dbReference type="Gene3D" id="3.90.1300.10">
    <property type="entry name" value="Amidase signature (AS) domain"/>
    <property type="match status" value="1"/>
</dbReference>
<reference evidence="2 3" key="1">
    <citation type="journal article" date="2014" name="Genome Announc.">
        <title>Draft Genome Sequence of Brevibacillus panacihumi Strain W25, a Halotolerant Hydrocarbon-Degrading Bacterium.</title>
        <authorList>
            <person name="Wang X."/>
            <person name="Jin D."/>
            <person name="Zhou L."/>
            <person name="Wu L."/>
            <person name="An W."/>
            <person name="Chen Y."/>
            <person name="Zhao L."/>
        </authorList>
    </citation>
    <scope>NUCLEOTIDE SEQUENCE [LARGE SCALE GENOMIC DNA]</scope>
    <source>
        <strain evidence="2 3">W25</strain>
    </source>
</reference>
<keyword evidence="2" id="KW-0378">Hydrolase</keyword>
<accession>V6MDJ3</accession>
<protein>
    <submittedName>
        <fullName evidence="2">Amidase</fullName>
        <ecNumber evidence="2">3.5.1.4</ecNumber>
    </submittedName>
</protein>
<name>V6MDJ3_9BACL</name>
<proteinExistence type="predicted"/>
<dbReference type="Pfam" id="PF01425">
    <property type="entry name" value="Amidase"/>
    <property type="match status" value="1"/>
</dbReference>
<evidence type="ECO:0000313" key="3">
    <source>
        <dbReference type="Proteomes" id="UP000017973"/>
    </source>
</evidence>
<dbReference type="NCBIfam" id="NF005300">
    <property type="entry name" value="PRK06828.1"/>
    <property type="match status" value="1"/>
</dbReference>
<sequence>MHESSIMTLQRAMEEGKTTSRELTLSFLKRIAAHDKQGVAINAISEVNPDALHIAESMDREREVAGSRGPLHGIPILIKDNIATADSMHTTAGSLALADSYASADAFLVSRLRAAGAVLLGKTNLTEWANFISDHMPNGYSSRGGQVRNPYGPDVFDVGGSSAGSGAAIAAGFAVAAVGTETSGSILYPSACNSLVGIKPTVGLISRSGIIPIATSQDTAGPMARTVEDAAILLSAMAGYDEHDPATGRSIGLAPCDYQSCLDKNGLQGARVGIVRSGYLAAFSREEQALYDESIAVLQKAGATVIESVTIPTEEANWQNAVLIHEFKSGINAYLKTLPADFPLRTLKDLIAWNKKHEAEALRYGQSLFEKAEQTSGSLADAAYIEARLYDLEMSQTRGIDAAMKEHQLDCLVFPMSEGDSIAARAGYPSVCVPAGYTTAGKPFGIMFTGLAFQEPALIRLAYAYEQNSLRRVAPPLLDEQHTGR</sequence>
<evidence type="ECO:0000259" key="1">
    <source>
        <dbReference type="Pfam" id="PF01425"/>
    </source>
</evidence>
<dbReference type="InterPro" id="IPR023631">
    <property type="entry name" value="Amidase_dom"/>
</dbReference>
<dbReference type="EMBL" id="AYJU01000001">
    <property type="protein sequence ID" value="EST55980.1"/>
    <property type="molecule type" value="Genomic_DNA"/>
</dbReference>
<dbReference type="HOGENOM" id="CLU_009600_14_1_9"/>
<dbReference type="GO" id="GO:0004040">
    <property type="term" value="F:amidase activity"/>
    <property type="evidence" value="ECO:0007669"/>
    <property type="project" value="UniProtKB-EC"/>
</dbReference>
<comment type="caution">
    <text evidence="2">The sequence shown here is derived from an EMBL/GenBank/DDBJ whole genome shotgun (WGS) entry which is preliminary data.</text>
</comment>
<gene>
    <name evidence="2" type="ORF">T458_01305</name>
</gene>
<keyword evidence="3" id="KW-1185">Reference proteome</keyword>
<dbReference type="Proteomes" id="UP000017973">
    <property type="component" value="Unassembled WGS sequence"/>
</dbReference>
<dbReference type="eggNOG" id="COG0154">
    <property type="taxonomic scope" value="Bacteria"/>
</dbReference>
<dbReference type="PANTHER" id="PTHR42678:SF34">
    <property type="entry name" value="OS04G0183300 PROTEIN"/>
    <property type="match status" value="1"/>
</dbReference>
<dbReference type="PATRIC" id="fig|1408254.3.peg.266"/>
<dbReference type="SUPFAM" id="SSF75304">
    <property type="entry name" value="Amidase signature (AS) enzymes"/>
    <property type="match status" value="1"/>
</dbReference>
<dbReference type="InterPro" id="IPR036928">
    <property type="entry name" value="AS_sf"/>
</dbReference>
<evidence type="ECO:0000313" key="2">
    <source>
        <dbReference type="EMBL" id="EST55980.1"/>
    </source>
</evidence>
<dbReference type="AlphaFoldDB" id="V6MDJ3"/>
<feature type="domain" description="Amidase" evidence="1">
    <location>
        <begin position="22"/>
        <end position="458"/>
    </location>
</feature>
<dbReference type="PANTHER" id="PTHR42678">
    <property type="entry name" value="AMIDASE"/>
    <property type="match status" value="1"/>
</dbReference>
<dbReference type="STRING" id="1408254.T458_01305"/>
<dbReference type="EC" id="3.5.1.4" evidence="2"/>